<evidence type="ECO:0000256" key="3">
    <source>
        <dbReference type="ARBA" id="ARBA00023163"/>
    </source>
</evidence>
<keyword evidence="2" id="KW-0238">DNA-binding</keyword>
<evidence type="ECO:0000256" key="2">
    <source>
        <dbReference type="ARBA" id="ARBA00023125"/>
    </source>
</evidence>
<dbReference type="EMBL" id="JANYMP010000002">
    <property type="protein sequence ID" value="MCS7476171.1"/>
    <property type="molecule type" value="Genomic_DNA"/>
</dbReference>
<evidence type="ECO:0000256" key="1">
    <source>
        <dbReference type="ARBA" id="ARBA00023015"/>
    </source>
</evidence>
<proteinExistence type="predicted"/>
<dbReference type="Gene3D" id="1.10.10.60">
    <property type="entry name" value="Homeodomain-like"/>
    <property type="match status" value="1"/>
</dbReference>
<sequence length="236" mass="25567">MSFDEQVLRVPDGLRPWIARVTVATPGGATVNAVLAEPDHATTLALREGAFVVIGPRTRARYHVPKRFRSCVMIRLQPGRAGALLGLPARDLVDRVVPLRELWGERDSADVTAVRRALARRSTRDERGDLVRAAVDLLRGRPVGAAARELNVSERHLRSVFTEAVGVSPKHFVRIDRVRTVLEGVRPGGLASLAAEAGYYDQSHMTAEFRDVMGVSPGRFAAGELPPPGACSGLVT</sequence>
<feature type="domain" description="HTH araC/xylS-type" evidence="4">
    <location>
        <begin position="147"/>
        <end position="223"/>
    </location>
</feature>
<dbReference type="SMART" id="SM00342">
    <property type="entry name" value="HTH_ARAC"/>
    <property type="match status" value="1"/>
</dbReference>
<protein>
    <submittedName>
        <fullName evidence="5">AraC family transcriptional regulator</fullName>
    </submittedName>
</protein>
<keyword evidence="3" id="KW-0804">Transcription</keyword>
<dbReference type="PROSITE" id="PS01124">
    <property type="entry name" value="HTH_ARAC_FAMILY_2"/>
    <property type="match status" value="1"/>
</dbReference>
<evidence type="ECO:0000313" key="5">
    <source>
        <dbReference type="EMBL" id="MCS7476171.1"/>
    </source>
</evidence>
<reference evidence="5" key="1">
    <citation type="submission" date="2022-08" db="EMBL/GenBank/DDBJ databases">
        <authorList>
            <person name="Tistechok S."/>
            <person name="Samborskyy M."/>
            <person name="Roman I."/>
        </authorList>
    </citation>
    <scope>NUCLEOTIDE SEQUENCE</scope>
    <source>
        <strain evidence="5">DSM 103496</strain>
    </source>
</reference>
<evidence type="ECO:0000313" key="6">
    <source>
        <dbReference type="Proteomes" id="UP001141259"/>
    </source>
</evidence>
<dbReference type="Proteomes" id="UP001141259">
    <property type="component" value="Unassembled WGS sequence"/>
</dbReference>
<dbReference type="GO" id="GO:0043565">
    <property type="term" value="F:sequence-specific DNA binding"/>
    <property type="evidence" value="ECO:0007669"/>
    <property type="project" value="InterPro"/>
</dbReference>
<dbReference type="PANTHER" id="PTHR46796:SF15">
    <property type="entry name" value="BLL1074 PROTEIN"/>
    <property type="match status" value="1"/>
</dbReference>
<accession>A0A9X2VGK7</accession>
<dbReference type="RefSeq" id="WP_259621683.1">
    <property type="nucleotide sequence ID" value="NZ_JANYMP010000002.1"/>
</dbReference>
<dbReference type="PANTHER" id="PTHR46796">
    <property type="entry name" value="HTH-TYPE TRANSCRIPTIONAL ACTIVATOR RHAS-RELATED"/>
    <property type="match status" value="1"/>
</dbReference>
<dbReference type="AlphaFoldDB" id="A0A9X2VGK7"/>
<dbReference type="Pfam" id="PF12833">
    <property type="entry name" value="HTH_18"/>
    <property type="match status" value="1"/>
</dbReference>
<dbReference type="InterPro" id="IPR018060">
    <property type="entry name" value="HTH_AraC"/>
</dbReference>
<gene>
    <name evidence="5" type="ORF">NZH93_04840</name>
</gene>
<organism evidence="5 6">
    <name type="scientific">Umezawaea endophytica</name>
    <dbReference type="NCBI Taxonomy" id="1654476"/>
    <lineage>
        <taxon>Bacteria</taxon>
        <taxon>Bacillati</taxon>
        <taxon>Actinomycetota</taxon>
        <taxon>Actinomycetes</taxon>
        <taxon>Pseudonocardiales</taxon>
        <taxon>Pseudonocardiaceae</taxon>
        <taxon>Umezawaea</taxon>
    </lineage>
</organism>
<dbReference type="InterPro" id="IPR050204">
    <property type="entry name" value="AraC_XylS_family_regulators"/>
</dbReference>
<keyword evidence="6" id="KW-1185">Reference proteome</keyword>
<name>A0A9X2VGK7_9PSEU</name>
<keyword evidence="1" id="KW-0805">Transcription regulation</keyword>
<evidence type="ECO:0000259" key="4">
    <source>
        <dbReference type="PROSITE" id="PS01124"/>
    </source>
</evidence>
<comment type="caution">
    <text evidence="5">The sequence shown here is derived from an EMBL/GenBank/DDBJ whole genome shotgun (WGS) entry which is preliminary data.</text>
</comment>
<dbReference type="GO" id="GO:0003700">
    <property type="term" value="F:DNA-binding transcription factor activity"/>
    <property type="evidence" value="ECO:0007669"/>
    <property type="project" value="InterPro"/>
</dbReference>